<evidence type="ECO:0000256" key="1">
    <source>
        <dbReference type="SAM" id="Phobius"/>
    </source>
</evidence>
<protein>
    <submittedName>
        <fullName evidence="2">Uncharacterized protein</fullName>
    </submittedName>
</protein>
<dbReference type="Proteomes" id="UP001566476">
    <property type="component" value="Unassembled WGS sequence"/>
</dbReference>
<reference evidence="2 3" key="1">
    <citation type="submission" date="2024-07" db="EMBL/GenBank/DDBJ databases">
        <authorList>
            <person name="Thanompreechachai J."/>
            <person name="Duangmal K."/>
        </authorList>
    </citation>
    <scope>NUCLEOTIDE SEQUENCE [LARGE SCALE GENOMIC DNA]</scope>
    <source>
        <strain evidence="2 3">TBRC 1896</strain>
    </source>
</reference>
<dbReference type="EMBL" id="JBGGTQ010000003">
    <property type="protein sequence ID" value="MEZ0492215.1"/>
    <property type="molecule type" value="Genomic_DNA"/>
</dbReference>
<evidence type="ECO:0000313" key="3">
    <source>
        <dbReference type="Proteomes" id="UP001566476"/>
    </source>
</evidence>
<comment type="caution">
    <text evidence="2">The sequence shown here is derived from an EMBL/GenBank/DDBJ whole genome shotgun (WGS) entry which is preliminary data.</text>
</comment>
<sequence length="86" mass="8611">MRALPLRLAAGALLVGGFLLGIAPLPLANFGCRSAFGGRDDLDPSIEIATACSEAVSGRQDVIAVLLVSGVAVLGLSFGRSRTSGG</sequence>
<name>A0ABV4I0K9_9ACTN</name>
<accession>A0ABV4I0K9</accession>
<keyword evidence="1" id="KW-1133">Transmembrane helix</keyword>
<keyword evidence="1" id="KW-0472">Membrane</keyword>
<gene>
    <name evidence="2" type="ORF">AB2L28_08185</name>
</gene>
<evidence type="ECO:0000313" key="2">
    <source>
        <dbReference type="EMBL" id="MEZ0492215.1"/>
    </source>
</evidence>
<proteinExistence type="predicted"/>
<keyword evidence="3" id="KW-1185">Reference proteome</keyword>
<feature type="transmembrane region" description="Helical" evidence="1">
    <location>
        <begin position="62"/>
        <end position="79"/>
    </location>
</feature>
<organism evidence="2 3">
    <name type="scientific">Kineococcus mangrovi</name>
    <dbReference type="NCBI Taxonomy" id="1660183"/>
    <lineage>
        <taxon>Bacteria</taxon>
        <taxon>Bacillati</taxon>
        <taxon>Actinomycetota</taxon>
        <taxon>Actinomycetes</taxon>
        <taxon>Kineosporiales</taxon>
        <taxon>Kineosporiaceae</taxon>
        <taxon>Kineococcus</taxon>
    </lineage>
</organism>
<keyword evidence="1" id="KW-0812">Transmembrane</keyword>